<comment type="similarity">
    <text evidence="1">Belongs to the glycosyltransferase 2 family.</text>
</comment>
<dbReference type="PANTHER" id="PTHR43630">
    <property type="entry name" value="POLY-BETA-1,6-N-ACETYL-D-GLUCOSAMINE SYNTHASE"/>
    <property type="match status" value="1"/>
</dbReference>
<keyword evidence="4" id="KW-0812">Transmembrane</keyword>
<evidence type="ECO:0000256" key="3">
    <source>
        <dbReference type="ARBA" id="ARBA00022679"/>
    </source>
</evidence>
<gene>
    <name evidence="5" type="ORF">QUW28_00785</name>
</gene>
<feature type="transmembrane region" description="Helical" evidence="4">
    <location>
        <begin position="306"/>
        <end position="333"/>
    </location>
</feature>
<keyword evidence="6" id="KW-1185">Reference proteome</keyword>
<feature type="transmembrane region" description="Helical" evidence="4">
    <location>
        <begin position="20"/>
        <end position="42"/>
    </location>
</feature>
<dbReference type="Pfam" id="PF13641">
    <property type="entry name" value="Glyco_tranf_2_3"/>
    <property type="match status" value="1"/>
</dbReference>
<keyword evidence="2" id="KW-0328">Glycosyltransferase</keyword>
<dbReference type="Proteomes" id="UP001529421">
    <property type="component" value="Unassembled WGS sequence"/>
</dbReference>
<dbReference type="RefSeq" id="WP_204671315.1">
    <property type="nucleotide sequence ID" value="NZ_JACJKQ010000001.1"/>
</dbReference>
<comment type="caution">
    <text evidence="5">The sequence shown here is derived from an EMBL/GenBank/DDBJ whole genome shotgun (WGS) entry which is preliminary data.</text>
</comment>
<evidence type="ECO:0000313" key="6">
    <source>
        <dbReference type="Proteomes" id="UP001529421"/>
    </source>
</evidence>
<feature type="transmembrane region" description="Helical" evidence="4">
    <location>
        <begin position="353"/>
        <end position="376"/>
    </location>
</feature>
<evidence type="ECO:0000256" key="2">
    <source>
        <dbReference type="ARBA" id="ARBA00022676"/>
    </source>
</evidence>
<dbReference type="SUPFAM" id="SSF53448">
    <property type="entry name" value="Nucleotide-diphospho-sugar transferases"/>
    <property type="match status" value="1"/>
</dbReference>
<accession>A0ABT7V6M6</accession>
<name>A0ABT7V6M6_9ACTN</name>
<protein>
    <submittedName>
        <fullName evidence="5">Glycosyltransferase family 2 protein</fullName>
    </submittedName>
</protein>
<keyword evidence="4" id="KW-1133">Transmembrane helix</keyword>
<dbReference type="Gene3D" id="3.90.550.10">
    <property type="entry name" value="Spore Coat Polysaccharide Biosynthesis Protein SpsA, Chain A"/>
    <property type="match status" value="1"/>
</dbReference>
<dbReference type="InterPro" id="IPR029044">
    <property type="entry name" value="Nucleotide-diphossugar_trans"/>
</dbReference>
<evidence type="ECO:0000256" key="1">
    <source>
        <dbReference type="ARBA" id="ARBA00006739"/>
    </source>
</evidence>
<evidence type="ECO:0000313" key="5">
    <source>
        <dbReference type="EMBL" id="MDM8274039.1"/>
    </source>
</evidence>
<dbReference type="CDD" id="cd06438">
    <property type="entry name" value="EpsO_like"/>
    <property type="match status" value="1"/>
</dbReference>
<feature type="transmembrane region" description="Helical" evidence="4">
    <location>
        <begin position="388"/>
        <end position="412"/>
    </location>
</feature>
<dbReference type="PANTHER" id="PTHR43630:SF1">
    <property type="entry name" value="POLY-BETA-1,6-N-ACETYL-D-GLUCOSAMINE SYNTHASE"/>
    <property type="match status" value="1"/>
</dbReference>
<organism evidence="5 6">
    <name type="scientific">Enorma phocaeensis</name>
    <dbReference type="NCBI Taxonomy" id="1871019"/>
    <lineage>
        <taxon>Bacteria</taxon>
        <taxon>Bacillati</taxon>
        <taxon>Actinomycetota</taxon>
        <taxon>Coriobacteriia</taxon>
        <taxon>Coriobacteriales</taxon>
        <taxon>Coriobacteriaceae</taxon>
        <taxon>Enorma</taxon>
    </lineage>
</organism>
<evidence type="ECO:0000256" key="4">
    <source>
        <dbReference type="SAM" id="Phobius"/>
    </source>
</evidence>
<dbReference type="EMBL" id="JAUDDZ010000001">
    <property type="protein sequence ID" value="MDM8274039.1"/>
    <property type="molecule type" value="Genomic_DNA"/>
</dbReference>
<keyword evidence="3" id="KW-0808">Transferase</keyword>
<keyword evidence="4" id="KW-0472">Membrane</keyword>
<proteinExistence type="inferred from homology"/>
<sequence>MLNLDFWLPGQITPMVVFNLIIMVLFSCCFFYQFIFFLVGFLRGEYRYPKAKKLHRYAFFIAAHNEEAVIANLVTSIKSQRYPSELIDVFVVADACTDNTANAARDAGAIVYERNDLARKGKSWVMDYGFKRILNEYPGVYEGFFIFDADNLISPDYVRIMNDAFDQGYMAVTSYRNSKNFGSSWISSANAIWFLREARFLNNARMFCGTSCAVSGSGYLISSKIVEGMQGWHFHTLTEDIQFSTFCAVHGVRIAYAPAEFYDEQPVTFVASWRQRMRWTKGFYQVFFTYGKQLVKSMTVYRRFAAYDLLMTIAPGMLLSLLSLLANGTFMIVGMLSHGFLATNYELETCAASLIMTFVSMYSTFFLMGFTTTILERKHIHSPQRWRVLTNLLTFPFFMFSYIPLTVAALFLKVDWVPTPHNVSVTLDQVIDGAK</sequence>
<reference evidence="6" key="1">
    <citation type="submission" date="2023-06" db="EMBL/GenBank/DDBJ databases">
        <title>Identification and characterization of horizontal gene transfer across gut microbiota members of farm animals based on homology search.</title>
        <authorList>
            <person name="Zeman M."/>
            <person name="Kubasova T."/>
            <person name="Jahodarova E."/>
            <person name="Nykrynova M."/>
            <person name="Rychlik I."/>
        </authorList>
    </citation>
    <scope>NUCLEOTIDE SEQUENCE [LARGE SCALE GENOMIC DNA]</scope>
    <source>
        <strain evidence="6">154_Feed</strain>
    </source>
</reference>